<proteinExistence type="inferred from homology"/>
<evidence type="ECO:0000256" key="2">
    <source>
        <dbReference type="SAM" id="MobiDB-lite"/>
    </source>
</evidence>
<dbReference type="Pfam" id="PF19031">
    <property type="entry name" value="Intu_longin_1"/>
    <property type="match status" value="1"/>
</dbReference>
<feature type="region of interest" description="Disordered" evidence="2">
    <location>
        <begin position="266"/>
        <end position="288"/>
    </location>
</feature>
<dbReference type="AlphaFoldDB" id="A0A060THZ3"/>
<dbReference type="PANTHER" id="PTHR13056">
    <property type="entry name" value="VACUOLAR FUSION PROTEIN CCZ1 HOMOLOG-RELATED"/>
    <property type="match status" value="1"/>
</dbReference>
<protein>
    <submittedName>
        <fullName evidence="4">ARAD1D35112p</fullName>
    </submittedName>
</protein>
<name>A0A060THZ3_BLAAD</name>
<dbReference type="InterPro" id="IPR043987">
    <property type="entry name" value="CCZ1/INTU/HSP4_longin_1"/>
</dbReference>
<reference evidence="4" key="1">
    <citation type="submission" date="2014-02" db="EMBL/GenBank/DDBJ databases">
        <authorList>
            <person name="Genoscope - CEA"/>
        </authorList>
    </citation>
    <scope>NUCLEOTIDE SEQUENCE</scope>
    <source>
        <strain evidence="4">LS3</strain>
    </source>
</reference>
<dbReference type="InterPro" id="IPR013176">
    <property type="entry name" value="Ccz1"/>
</dbReference>
<gene>
    <name evidence="4" type="ORF">GNLVRS02_ARAD1D35112g</name>
</gene>
<dbReference type="GO" id="GO:0035658">
    <property type="term" value="C:Mon1-Ccz1 complex"/>
    <property type="evidence" value="ECO:0007669"/>
    <property type="project" value="InterPro"/>
</dbReference>
<evidence type="ECO:0000313" key="4">
    <source>
        <dbReference type="EMBL" id="CDP38457.1"/>
    </source>
</evidence>
<dbReference type="PhylomeDB" id="A0A060THZ3"/>
<sequence>MPSDARLEYLCIYNPDLDSTGDNIDNQIVFYYSHDESENTDLRLRRLGLAQGIVEFGRGFADGHPVSSIDTAHTRIVLVQFEEGWWVVACVRLAITGEGTYNPREVSPASMLQSQLSSAYRRWRMHHGTLASLLETKSREQVVDTLADWWRAWCGCWNVSFSGEGAPALYDAIRMVKGELEEETVQVIESIIDKNISLLDMVVYRYDQDSPENQGCVWKGKGVLSATSQLDVLRWVYDCDNSDDPEVAYLEPSGFVYHMAKAADGSGSGSQSGKHSGDSHGSWTSSMSMSSVGTATVESLNKVMGIMSLNPMSNPFKSSGDDNDRVQEPADDLTESRFMIGLTGSLEDDQDDGQQTQRPVTSKKIHLQFGQSPFQMYNVVIYRRRPYTFALVFDPDTTNLNDRAYYIGLHRHLASLVEPMFTSLSTSSTSADQTNDQQHERYTDKRFYYLVHDPNNGTIQSSLPPIPVLPQLHELEKTDPAVAERMIMSRFEMIHVHQNVASIAAECGTRENERFFRTSRNWWVYWSRLAEDGREAIFVRKWTKSGKPPTDKSLLDVLGKDAKIWLDRYRYYGKV</sequence>
<feature type="domain" description="CCZ1/INTU/HSP4 first Longin" evidence="3">
    <location>
        <begin position="7"/>
        <end position="128"/>
    </location>
</feature>
<evidence type="ECO:0000259" key="3">
    <source>
        <dbReference type="Pfam" id="PF19031"/>
    </source>
</evidence>
<dbReference type="GO" id="GO:0016192">
    <property type="term" value="P:vesicle-mediated transport"/>
    <property type="evidence" value="ECO:0007669"/>
    <property type="project" value="InterPro"/>
</dbReference>
<dbReference type="PANTHER" id="PTHR13056:SF0">
    <property type="entry name" value="VACUOLAR FUSION PROTEIN CCZ1 HOMOLOG-RELATED"/>
    <property type="match status" value="1"/>
</dbReference>
<evidence type="ECO:0000256" key="1">
    <source>
        <dbReference type="ARBA" id="ARBA00005352"/>
    </source>
</evidence>
<comment type="similarity">
    <text evidence="1">Belongs to the CCZ1 family.</text>
</comment>
<reference evidence="4" key="2">
    <citation type="submission" date="2014-06" db="EMBL/GenBank/DDBJ databases">
        <title>The complete genome of Blastobotrys (Arxula) adeninivorans LS3 - a yeast of biotechnological interest.</title>
        <authorList>
            <person name="Kunze G."/>
            <person name="Gaillardin C."/>
            <person name="Czernicka M."/>
            <person name="Durrens P."/>
            <person name="Martin T."/>
            <person name="Boer E."/>
            <person name="Gabaldon T."/>
            <person name="Cruz J."/>
            <person name="Talla E."/>
            <person name="Marck C."/>
            <person name="Goffeau A."/>
            <person name="Barbe V."/>
            <person name="Baret P."/>
            <person name="Baronian K."/>
            <person name="Beier S."/>
            <person name="Bleykasten C."/>
            <person name="Bode R."/>
            <person name="Casaregola S."/>
            <person name="Despons L."/>
            <person name="Fairhead C."/>
            <person name="Giersberg M."/>
            <person name="Gierski P."/>
            <person name="Hahnel U."/>
            <person name="Hartmann A."/>
            <person name="Jankowska D."/>
            <person name="Jubin C."/>
            <person name="Jung P."/>
            <person name="Lafontaine I."/>
            <person name="Leh-Louis V."/>
            <person name="Lemaire M."/>
            <person name="Marcet-Houben M."/>
            <person name="Mascher M."/>
            <person name="Morel G."/>
            <person name="Richard G.-F."/>
            <person name="Riechen J."/>
            <person name="Sacerdot C."/>
            <person name="Sarkar A."/>
            <person name="Savel G."/>
            <person name="Schacherer J."/>
            <person name="Sherman D."/>
            <person name="Straub M.-L."/>
            <person name="Stein N."/>
            <person name="Thierry A."/>
            <person name="Trautwein-Schult A."/>
            <person name="Westhof E."/>
            <person name="Worch S."/>
            <person name="Dujon B."/>
            <person name="Souciet J.-L."/>
            <person name="Wincker P."/>
            <person name="Scholz U."/>
            <person name="Neuveglise N."/>
        </authorList>
    </citation>
    <scope>NUCLEOTIDE SEQUENCE</scope>
    <source>
        <strain evidence="4">LS3</strain>
    </source>
</reference>
<accession>A0A060THZ3</accession>
<dbReference type="EMBL" id="HG937694">
    <property type="protein sequence ID" value="CDP38457.1"/>
    <property type="molecule type" value="Genomic_DNA"/>
</dbReference>
<organism evidence="4">
    <name type="scientific">Blastobotrys adeninivorans</name>
    <name type="common">Yeast</name>
    <name type="synonym">Arxula adeninivorans</name>
    <dbReference type="NCBI Taxonomy" id="409370"/>
    <lineage>
        <taxon>Eukaryota</taxon>
        <taxon>Fungi</taxon>
        <taxon>Dikarya</taxon>
        <taxon>Ascomycota</taxon>
        <taxon>Saccharomycotina</taxon>
        <taxon>Dipodascomycetes</taxon>
        <taxon>Dipodascales</taxon>
        <taxon>Trichomonascaceae</taxon>
        <taxon>Blastobotrys</taxon>
    </lineage>
</organism>